<accession>A0AAU6PBY5</accession>
<feature type="transmembrane region" description="Helical" evidence="1">
    <location>
        <begin position="73"/>
        <end position="91"/>
    </location>
</feature>
<reference evidence="2" key="2">
    <citation type="submission" date="2024-06" db="EMBL/GenBank/DDBJ databases">
        <title>Expending Complete Mitogenomes of Ledrinae and Compositional heterogeneity effect on the phylogenetic inferences of paraphyletic family: Cicadellidae (Hemiptera: Cicadomorpha).</title>
        <authorList>
            <person name="Huang W."/>
            <person name="Yu T."/>
            <person name="Zhang Y."/>
        </authorList>
    </citation>
    <scope>NUCLEOTIDE SEQUENCE</scope>
</reference>
<evidence type="ECO:0000313" key="2">
    <source>
        <dbReference type="EMBL" id="WXH77249.1"/>
    </source>
</evidence>
<feature type="transmembrane region" description="Helical" evidence="1">
    <location>
        <begin position="128"/>
        <end position="148"/>
    </location>
</feature>
<keyword evidence="1" id="KW-0812">Transmembrane</keyword>
<protein>
    <submittedName>
        <fullName evidence="2">NADH dehydrogenase subunit 6</fullName>
    </submittedName>
</protein>
<keyword evidence="1" id="KW-0472">Membrane</keyword>
<geneLocation type="mitochondrion" evidence="2"/>
<name>A0AAU6PBY5_9HEMI</name>
<sequence>MLKFMFFFSLLSCFMSNPISMTFLLILYSLMISFFVGKMMITSWFCIIIILMMIGGILVIFMYITSISSNESFSFSFFYYFMIMFIPFMYLDETLISFFPLDSIFMILMMDTSESFSLIKLYNLDNLVLTIFMVLYLIFTMIVVSFIVKHFKGPLRSLSYE</sequence>
<feature type="transmembrane region" description="Helical" evidence="1">
    <location>
        <begin position="44"/>
        <end position="67"/>
    </location>
</feature>
<dbReference type="AlphaFoldDB" id="A0AAU6PBY5"/>
<gene>
    <name evidence="2" type="primary">ND6</name>
</gene>
<proteinExistence type="predicted"/>
<organism evidence="2">
    <name type="scientific">Destinoides conspicuus</name>
    <dbReference type="NCBI Taxonomy" id="3137869"/>
    <lineage>
        <taxon>Eukaryota</taxon>
        <taxon>Metazoa</taxon>
        <taxon>Ecdysozoa</taxon>
        <taxon>Arthropoda</taxon>
        <taxon>Hexapoda</taxon>
        <taxon>Insecta</taxon>
        <taxon>Pterygota</taxon>
        <taxon>Neoptera</taxon>
        <taxon>Paraneoptera</taxon>
        <taxon>Hemiptera</taxon>
        <taxon>Auchenorrhyncha</taxon>
        <taxon>Membracoidea</taxon>
        <taxon>Cicadellidae</taxon>
        <taxon>Ledrinae</taxon>
        <taxon>Destinoides</taxon>
    </lineage>
</organism>
<keyword evidence="1" id="KW-1133">Transmembrane helix</keyword>
<feature type="transmembrane region" description="Helical" evidence="1">
    <location>
        <begin position="6"/>
        <end position="32"/>
    </location>
</feature>
<keyword evidence="2" id="KW-0496">Mitochondrion</keyword>
<reference evidence="2" key="1">
    <citation type="submission" date="2021-06" db="EMBL/GenBank/DDBJ databases">
        <authorList>
            <consortium name="Expending Complete Mitogenomes of Ledrinae and Compositional heterogeneity effect on the phylogenetic inferences of paraphyletic family: Cicadellidae (Hemiptera: Cicadomorpha)"/>
            <person name="Huang W."/>
            <person name="Yu T."/>
            <person name="Zhang Y."/>
        </authorList>
    </citation>
    <scope>NUCLEOTIDE SEQUENCE</scope>
</reference>
<dbReference type="EMBL" id="MZ333275">
    <property type="protein sequence ID" value="WXH77249.1"/>
    <property type="molecule type" value="Genomic_DNA"/>
</dbReference>
<evidence type="ECO:0000256" key="1">
    <source>
        <dbReference type="SAM" id="Phobius"/>
    </source>
</evidence>